<dbReference type="AlphaFoldDB" id="A0A7Y7IHZ9"/>
<name>A0A7Y7IHZ9_9MICC</name>
<gene>
    <name evidence="2" type="ORF">G6034_13105</name>
</gene>
<proteinExistence type="predicted"/>
<feature type="region of interest" description="Disordered" evidence="1">
    <location>
        <begin position="1"/>
        <end position="37"/>
    </location>
</feature>
<feature type="compositionally biased region" description="Basic and acidic residues" evidence="1">
    <location>
        <begin position="23"/>
        <end position="37"/>
    </location>
</feature>
<reference evidence="2 3" key="1">
    <citation type="submission" date="2020-02" db="EMBL/GenBank/DDBJ databases">
        <title>Genome sequence of strain AETb3-4.</title>
        <authorList>
            <person name="Gao J."/>
            <person name="Zhang X."/>
        </authorList>
    </citation>
    <scope>NUCLEOTIDE SEQUENCE [LARGE SCALE GENOMIC DNA]</scope>
    <source>
        <strain evidence="2 3">AETb3-4</strain>
    </source>
</reference>
<comment type="caution">
    <text evidence="2">The sequence shown here is derived from an EMBL/GenBank/DDBJ whole genome shotgun (WGS) entry which is preliminary data.</text>
</comment>
<accession>A0A7Y7IHZ9</accession>
<dbReference type="RefSeq" id="WP_176635552.1">
    <property type="nucleotide sequence ID" value="NZ_JAAMFM010000020.1"/>
</dbReference>
<organism evidence="2 3">
    <name type="scientific">Arthrobacter wenxiniae</name>
    <dbReference type="NCBI Taxonomy" id="2713570"/>
    <lineage>
        <taxon>Bacteria</taxon>
        <taxon>Bacillati</taxon>
        <taxon>Actinomycetota</taxon>
        <taxon>Actinomycetes</taxon>
        <taxon>Micrococcales</taxon>
        <taxon>Micrococcaceae</taxon>
        <taxon>Arthrobacter</taxon>
    </lineage>
</organism>
<feature type="compositionally biased region" description="Polar residues" evidence="1">
    <location>
        <begin position="1"/>
        <end position="10"/>
    </location>
</feature>
<keyword evidence="3" id="KW-1185">Reference proteome</keyword>
<sequence length="79" mass="8742">MATTAQTSPAPVQGHPGFGGDGKYFDHRPTEQVVRDERRRENGLLEAGRTVIRIGWSDVFNEHLSKTRPVAALRKGGTR</sequence>
<evidence type="ECO:0000256" key="1">
    <source>
        <dbReference type="SAM" id="MobiDB-lite"/>
    </source>
</evidence>
<dbReference type="Proteomes" id="UP000543556">
    <property type="component" value="Unassembled WGS sequence"/>
</dbReference>
<evidence type="ECO:0000313" key="3">
    <source>
        <dbReference type="Proteomes" id="UP000543556"/>
    </source>
</evidence>
<dbReference type="EMBL" id="JAAMFM010000020">
    <property type="protein sequence ID" value="NVM95834.1"/>
    <property type="molecule type" value="Genomic_DNA"/>
</dbReference>
<protein>
    <submittedName>
        <fullName evidence="2">Uncharacterized protein</fullName>
    </submittedName>
</protein>
<evidence type="ECO:0000313" key="2">
    <source>
        <dbReference type="EMBL" id="NVM95834.1"/>
    </source>
</evidence>